<evidence type="ECO:0000313" key="5">
    <source>
        <dbReference type="Proteomes" id="UP000247099"/>
    </source>
</evidence>
<evidence type="ECO:0000259" key="2">
    <source>
        <dbReference type="Pfam" id="PF09423"/>
    </source>
</evidence>
<dbReference type="EMBL" id="QHJQ01000002">
    <property type="protein sequence ID" value="PXA04908.1"/>
    <property type="molecule type" value="Genomic_DNA"/>
</dbReference>
<dbReference type="Gene3D" id="2.60.40.380">
    <property type="entry name" value="Purple acid phosphatase-like, N-terminal"/>
    <property type="match status" value="1"/>
</dbReference>
<dbReference type="Pfam" id="PF16655">
    <property type="entry name" value="PhoD_N"/>
    <property type="match status" value="1"/>
</dbReference>
<evidence type="ECO:0000313" key="4">
    <source>
        <dbReference type="EMBL" id="PXA04908.1"/>
    </source>
</evidence>
<dbReference type="InterPro" id="IPR038607">
    <property type="entry name" value="PhoD-like_sf"/>
</dbReference>
<dbReference type="Pfam" id="PF09423">
    <property type="entry name" value="PhoD"/>
    <property type="match status" value="1"/>
</dbReference>
<keyword evidence="5" id="KW-1185">Reference proteome</keyword>
<dbReference type="InterPro" id="IPR052900">
    <property type="entry name" value="Phospholipid_Metab_Enz"/>
</dbReference>
<keyword evidence="1" id="KW-0732">Signal</keyword>
<evidence type="ECO:0000256" key="1">
    <source>
        <dbReference type="SAM" id="SignalP"/>
    </source>
</evidence>
<feature type="signal peptide" evidence="1">
    <location>
        <begin position="1"/>
        <end position="17"/>
    </location>
</feature>
<feature type="domain" description="PhoD-like phosphatase metallophosphatase" evidence="2">
    <location>
        <begin position="161"/>
        <end position="413"/>
    </location>
</feature>
<gene>
    <name evidence="4" type="ORF">DDZ13_02790</name>
</gene>
<accession>A0A317ZLU8</accession>
<protein>
    <submittedName>
        <fullName evidence="4">Alkaline phosphatase</fullName>
    </submittedName>
</protein>
<name>A0A317ZLU8_9BACT</name>
<proteinExistence type="predicted"/>
<organism evidence="4 5">
    <name type="scientific">Coraliomargarita sinensis</name>
    <dbReference type="NCBI Taxonomy" id="2174842"/>
    <lineage>
        <taxon>Bacteria</taxon>
        <taxon>Pseudomonadati</taxon>
        <taxon>Verrucomicrobiota</taxon>
        <taxon>Opitutia</taxon>
        <taxon>Puniceicoccales</taxon>
        <taxon>Coraliomargaritaceae</taxon>
        <taxon>Coraliomargarita</taxon>
    </lineage>
</organism>
<evidence type="ECO:0000259" key="3">
    <source>
        <dbReference type="Pfam" id="PF16655"/>
    </source>
</evidence>
<sequence>MLHRSILLLLLAHCCSAAGPYLGNGVKVGEVDQDSALVWIRLTAKPAADFDRLPILTGGLEKRTRDNSHMPTDILPGQTGEVMIEYWAENADSNQTHHTGWHRVDLERDFIKQVELNGLSANTRYAYRVQARPEASSTCSAVINGSFHTAPKHEDAAPVRFVVTTCQAVRSIDSGPEGHHSYHQMLGFDPHFFVHTGDIIYYDRAPLAKNAAEARAKWNLMFAYGHNRRFHQNVTSYFMKDDHDTLKNDCWPGQTYGDLTWEEGLALFREQVPMKEKTYRTFRWGKDVQIWMTENRDFRSPNNMPDGPQKTILGEAQKAWLKRTLEESDATYKFVITPGPIVGPDKRGKNDNHSNAGFSHEGRELRDFLSQLDNTYVICGDRHWQYCSEDPKTGLVEMGCGPINDQHSYGGNTGYKAKFHRFFSEKGGFLGITVEDGKARAEWFGDDPDYPNSPVPVVRHREVL</sequence>
<dbReference type="Gene3D" id="3.60.21.70">
    <property type="entry name" value="PhoD-like phosphatase"/>
    <property type="match status" value="1"/>
</dbReference>
<dbReference type="PANTHER" id="PTHR43606">
    <property type="entry name" value="PHOSPHATASE, PUTATIVE (AFU_ORTHOLOGUE AFUA_6G08710)-RELATED"/>
    <property type="match status" value="1"/>
</dbReference>
<dbReference type="SUPFAM" id="SSF56300">
    <property type="entry name" value="Metallo-dependent phosphatases"/>
    <property type="match status" value="1"/>
</dbReference>
<comment type="caution">
    <text evidence="4">The sequence shown here is derived from an EMBL/GenBank/DDBJ whole genome shotgun (WGS) entry which is preliminary data.</text>
</comment>
<dbReference type="Proteomes" id="UP000247099">
    <property type="component" value="Unassembled WGS sequence"/>
</dbReference>
<dbReference type="OrthoDB" id="9810511at2"/>
<reference evidence="4 5" key="1">
    <citation type="submission" date="2018-05" db="EMBL/GenBank/DDBJ databases">
        <title>Coraliomargarita sinensis sp. nov., isolated from a marine solar saltern.</title>
        <authorList>
            <person name="Zhou L.Y."/>
        </authorList>
    </citation>
    <scope>NUCLEOTIDE SEQUENCE [LARGE SCALE GENOMIC DNA]</scope>
    <source>
        <strain evidence="4 5">WN38</strain>
    </source>
</reference>
<dbReference type="PANTHER" id="PTHR43606:SF1">
    <property type="entry name" value="PHOD-LIKE PHOSPHATASE METALLOPHOSPHATASE DOMAIN-CONTAINING PROTEIN"/>
    <property type="match status" value="1"/>
</dbReference>
<feature type="domain" description="Phospholipase D N-terminal" evidence="3">
    <location>
        <begin position="25"/>
        <end position="138"/>
    </location>
</feature>
<dbReference type="InterPro" id="IPR032093">
    <property type="entry name" value="PhoD_N"/>
</dbReference>
<feature type="chain" id="PRO_5016362835" evidence="1">
    <location>
        <begin position="18"/>
        <end position="464"/>
    </location>
</feature>
<dbReference type="AlphaFoldDB" id="A0A317ZLU8"/>
<dbReference type="InterPro" id="IPR029052">
    <property type="entry name" value="Metallo-depent_PP-like"/>
</dbReference>
<dbReference type="InterPro" id="IPR018946">
    <property type="entry name" value="PhoD-like_MPP"/>
</dbReference>
<dbReference type="InParanoid" id="A0A317ZLU8"/>